<accession>A0A0A9AMI5</accession>
<organism evidence="2">
    <name type="scientific">Arundo donax</name>
    <name type="common">Giant reed</name>
    <name type="synonym">Donax arundinaceus</name>
    <dbReference type="NCBI Taxonomy" id="35708"/>
    <lineage>
        <taxon>Eukaryota</taxon>
        <taxon>Viridiplantae</taxon>
        <taxon>Streptophyta</taxon>
        <taxon>Embryophyta</taxon>
        <taxon>Tracheophyta</taxon>
        <taxon>Spermatophyta</taxon>
        <taxon>Magnoliopsida</taxon>
        <taxon>Liliopsida</taxon>
        <taxon>Poales</taxon>
        <taxon>Poaceae</taxon>
        <taxon>PACMAD clade</taxon>
        <taxon>Arundinoideae</taxon>
        <taxon>Arundineae</taxon>
        <taxon>Arundo</taxon>
    </lineage>
</organism>
<evidence type="ECO:0000313" key="2">
    <source>
        <dbReference type="EMBL" id="JAD48307.1"/>
    </source>
</evidence>
<dbReference type="AlphaFoldDB" id="A0A0A9AMI5"/>
<keyword evidence="1" id="KW-0812">Transmembrane</keyword>
<dbReference type="EMBL" id="GBRH01249588">
    <property type="protein sequence ID" value="JAD48307.1"/>
    <property type="molecule type" value="Transcribed_RNA"/>
</dbReference>
<keyword evidence="1" id="KW-0472">Membrane</keyword>
<evidence type="ECO:0000256" key="1">
    <source>
        <dbReference type="SAM" id="Phobius"/>
    </source>
</evidence>
<name>A0A0A9AMI5_ARUDO</name>
<proteinExistence type="predicted"/>
<keyword evidence="1" id="KW-1133">Transmembrane helix</keyword>
<sequence>MLSDYYFWTTTVKNWCLVLGGTSGMLFYFLFLTFEN</sequence>
<protein>
    <submittedName>
        <fullName evidence="2">Uncharacterized protein</fullName>
    </submittedName>
</protein>
<reference evidence="2" key="2">
    <citation type="journal article" date="2015" name="Data Brief">
        <title>Shoot transcriptome of the giant reed, Arundo donax.</title>
        <authorList>
            <person name="Barrero R.A."/>
            <person name="Guerrero F.D."/>
            <person name="Moolhuijzen P."/>
            <person name="Goolsby J.A."/>
            <person name="Tidwell J."/>
            <person name="Bellgard S.E."/>
            <person name="Bellgard M.I."/>
        </authorList>
    </citation>
    <scope>NUCLEOTIDE SEQUENCE</scope>
    <source>
        <tissue evidence="2">Shoot tissue taken approximately 20 cm above the soil surface</tissue>
    </source>
</reference>
<reference evidence="2" key="1">
    <citation type="submission" date="2014-09" db="EMBL/GenBank/DDBJ databases">
        <authorList>
            <person name="Magalhaes I.L.F."/>
            <person name="Oliveira U."/>
            <person name="Santos F.R."/>
            <person name="Vidigal T.H.D.A."/>
            <person name="Brescovit A.D."/>
            <person name="Santos A.J."/>
        </authorList>
    </citation>
    <scope>NUCLEOTIDE SEQUENCE</scope>
    <source>
        <tissue evidence="2">Shoot tissue taken approximately 20 cm above the soil surface</tissue>
    </source>
</reference>
<feature type="transmembrane region" description="Helical" evidence="1">
    <location>
        <begin position="12"/>
        <end position="34"/>
    </location>
</feature>